<dbReference type="InterPro" id="IPR001202">
    <property type="entry name" value="WW_dom"/>
</dbReference>
<feature type="non-terminal residue" evidence="2">
    <location>
        <position position="118"/>
    </location>
</feature>
<gene>
    <name evidence="2" type="ORF">JKP88DRAFT_161576</name>
</gene>
<keyword evidence="3" id="KW-1185">Reference proteome</keyword>
<comment type="caution">
    <text evidence="2">The sequence shown here is derived from an EMBL/GenBank/DDBJ whole genome shotgun (WGS) entry which is preliminary data.</text>
</comment>
<evidence type="ECO:0000259" key="1">
    <source>
        <dbReference type="PROSITE" id="PS50020"/>
    </source>
</evidence>
<evidence type="ECO:0000313" key="3">
    <source>
        <dbReference type="Proteomes" id="UP000664859"/>
    </source>
</evidence>
<accession>A0A835Z734</accession>
<organism evidence="2 3">
    <name type="scientific">Tribonema minus</name>
    <dbReference type="NCBI Taxonomy" id="303371"/>
    <lineage>
        <taxon>Eukaryota</taxon>
        <taxon>Sar</taxon>
        <taxon>Stramenopiles</taxon>
        <taxon>Ochrophyta</taxon>
        <taxon>PX clade</taxon>
        <taxon>Xanthophyceae</taxon>
        <taxon>Tribonematales</taxon>
        <taxon>Tribonemataceae</taxon>
        <taxon>Tribonema</taxon>
    </lineage>
</organism>
<feature type="domain" description="WW" evidence="1">
    <location>
        <begin position="76"/>
        <end position="106"/>
    </location>
</feature>
<dbReference type="EMBL" id="JAFCMP010000079">
    <property type="protein sequence ID" value="KAG5187921.1"/>
    <property type="molecule type" value="Genomic_DNA"/>
</dbReference>
<dbReference type="Pfam" id="PF00397">
    <property type="entry name" value="WW"/>
    <property type="match status" value="1"/>
</dbReference>
<evidence type="ECO:0000313" key="2">
    <source>
        <dbReference type="EMBL" id="KAG5187921.1"/>
    </source>
</evidence>
<proteinExistence type="predicted"/>
<dbReference type="InterPro" id="IPR036020">
    <property type="entry name" value="WW_dom_sf"/>
</dbReference>
<dbReference type="SUPFAM" id="SSF51045">
    <property type="entry name" value="WW domain"/>
    <property type="match status" value="1"/>
</dbReference>
<protein>
    <recommendedName>
        <fullName evidence="1">WW domain-containing protein</fullName>
    </recommendedName>
</protein>
<dbReference type="PROSITE" id="PS50020">
    <property type="entry name" value="WW_DOMAIN_2"/>
    <property type="match status" value="1"/>
</dbReference>
<sequence length="118" mass="13383">MSTHSNASASSKELLHLAFTSSRGRQDTGSHHSSRHKPIVVTKDVIKAAELLGMVLPDDERYLQIAVDCVSAVDFPDWEMLTDEGTGELYYWNQSAKVSAWENPKHEYYKNLFLQRKA</sequence>
<dbReference type="OrthoDB" id="6344460at2759"/>
<name>A0A835Z734_9STRA</name>
<dbReference type="AlphaFoldDB" id="A0A835Z734"/>
<dbReference type="Proteomes" id="UP000664859">
    <property type="component" value="Unassembled WGS sequence"/>
</dbReference>
<reference evidence="2" key="1">
    <citation type="submission" date="2021-02" db="EMBL/GenBank/DDBJ databases">
        <title>First Annotated Genome of the Yellow-green Alga Tribonema minus.</title>
        <authorList>
            <person name="Mahan K.M."/>
        </authorList>
    </citation>
    <scope>NUCLEOTIDE SEQUENCE</scope>
    <source>
        <strain evidence="2">UTEX B ZZ1240</strain>
    </source>
</reference>
<dbReference type="Gene3D" id="2.20.70.10">
    <property type="match status" value="1"/>
</dbReference>